<dbReference type="PANTHER" id="PTHR10334">
    <property type="entry name" value="CYSTEINE-RICH SECRETORY PROTEIN-RELATED"/>
    <property type="match status" value="1"/>
</dbReference>
<sequence length="181" mass="18944">MSSSLTTLTVLSLVLAMTSLSSSSPPSEASDYTTSDYTGPRPTRVPRGAATTAAFLSAINDARGTAGAPPLSWNATVAQNAKAQVSWLRTSGECDLGQIKRSPVPQIGGLTFHRGYGRQAPSDAVSSWASERQWYDHDAKTCATGKQCGDYTMVVDSAWKQLGCAVVACAPAGALMACEYS</sequence>
<gene>
    <name evidence="4" type="primary">ga30047</name>
    <name evidence="4" type="ORF">PR202_ga30047</name>
</gene>
<dbReference type="Proteomes" id="UP001054889">
    <property type="component" value="Unassembled WGS sequence"/>
</dbReference>
<evidence type="ECO:0000259" key="3">
    <source>
        <dbReference type="SMART" id="SM00198"/>
    </source>
</evidence>
<feature type="chain" id="PRO_5043405661" description="SCP domain-containing protein" evidence="2">
    <location>
        <begin position="24"/>
        <end position="181"/>
    </location>
</feature>
<evidence type="ECO:0000313" key="5">
    <source>
        <dbReference type="Proteomes" id="UP001054889"/>
    </source>
</evidence>
<name>A0AAV5DMP9_ELECO</name>
<keyword evidence="2" id="KW-0732">Signal</keyword>
<evidence type="ECO:0000256" key="1">
    <source>
        <dbReference type="SAM" id="MobiDB-lite"/>
    </source>
</evidence>
<feature type="region of interest" description="Disordered" evidence="1">
    <location>
        <begin position="20"/>
        <end position="46"/>
    </location>
</feature>
<evidence type="ECO:0000313" key="4">
    <source>
        <dbReference type="EMBL" id="GJN11822.1"/>
    </source>
</evidence>
<comment type="caution">
    <text evidence="4">The sequence shown here is derived from an EMBL/GenBank/DDBJ whole genome shotgun (WGS) entry which is preliminary data.</text>
</comment>
<dbReference type="InterPro" id="IPR001283">
    <property type="entry name" value="CRISP-related"/>
</dbReference>
<keyword evidence="5" id="KW-1185">Reference proteome</keyword>
<protein>
    <recommendedName>
        <fullName evidence="3">SCP domain-containing protein</fullName>
    </recommendedName>
</protein>
<evidence type="ECO:0000256" key="2">
    <source>
        <dbReference type="SAM" id="SignalP"/>
    </source>
</evidence>
<proteinExistence type="predicted"/>
<feature type="signal peptide" evidence="2">
    <location>
        <begin position="1"/>
        <end position="23"/>
    </location>
</feature>
<dbReference type="Gene3D" id="3.40.33.10">
    <property type="entry name" value="CAP"/>
    <property type="match status" value="1"/>
</dbReference>
<dbReference type="SMART" id="SM00198">
    <property type="entry name" value="SCP"/>
    <property type="match status" value="1"/>
</dbReference>
<reference evidence="4" key="1">
    <citation type="journal article" date="2018" name="DNA Res.">
        <title>Multiple hybrid de novo genome assembly of finger millet, an orphan allotetraploid crop.</title>
        <authorList>
            <person name="Hatakeyama M."/>
            <person name="Aluri S."/>
            <person name="Balachadran M.T."/>
            <person name="Sivarajan S.R."/>
            <person name="Patrignani A."/>
            <person name="Gruter S."/>
            <person name="Poveda L."/>
            <person name="Shimizu-Inatsugi R."/>
            <person name="Baeten J."/>
            <person name="Francoijs K.J."/>
            <person name="Nataraja K.N."/>
            <person name="Reddy Y.A.N."/>
            <person name="Phadnis S."/>
            <person name="Ravikumar R.L."/>
            <person name="Schlapbach R."/>
            <person name="Sreeman S.M."/>
            <person name="Shimizu K.K."/>
        </authorList>
    </citation>
    <scope>NUCLEOTIDE SEQUENCE</scope>
</reference>
<dbReference type="EMBL" id="BQKI01000020">
    <property type="protein sequence ID" value="GJN11822.1"/>
    <property type="molecule type" value="Genomic_DNA"/>
</dbReference>
<dbReference type="AlphaFoldDB" id="A0AAV5DMP9"/>
<dbReference type="InterPro" id="IPR035940">
    <property type="entry name" value="CAP_sf"/>
</dbReference>
<feature type="domain" description="SCP" evidence="3">
    <location>
        <begin position="50"/>
        <end position="181"/>
    </location>
</feature>
<dbReference type="InterPro" id="IPR014044">
    <property type="entry name" value="CAP_dom"/>
</dbReference>
<dbReference type="SUPFAM" id="SSF55797">
    <property type="entry name" value="PR-1-like"/>
    <property type="match status" value="1"/>
</dbReference>
<dbReference type="Pfam" id="PF00188">
    <property type="entry name" value="CAP"/>
    <property type="match status" value="1"/>
</dbReference>
<accession>A0AAV5DMP9</accession>
<organism evidence="4 5">
    <name type="scientific">Eleusine coracana subsp. coracana</name>
    <dbReference type="NCBI Taxonomy" id="191504"/>
    <lineage>
        <taxon>Eukaryota</taxon>
        <taxon>Viridiplantae</taxon>
        <taxon>Streptophyta</taxon>
        <taxon>Embryophyta</taxon>
        <taxon>Tracheophyta</taxon>
        <taxon>Spermatophyta</taxon>
        <taxon>Magnoliopsida</taxon>
        <taxon>Liliopsida</taxon>
        <taxon>Poales</taxon>
        <taxon>Poaceae</taxon>
        <taxon>PACMAD clade</taxon>
        <taxon>Chloridoideae</taxon>
        <taxon>Cynodonteae</taxon>
        <taxon>Eleusininae</taxon>
        <taxon>Eleusine</taxon>
    </lineage>
</organism>
<feature type="compositionally biased region" description="Low complexity" evidence="1">
    <location>
        <begin position="20"/>
        <end position="30"/>
    </location>
</feature>
<reference evidence="4" key="2">
    <citation type="submission" date="2021-12" db="EMBL/GenBank/DDBJ databases">
        <title>Resequencing data analysis of finger millet.</title>
        <authorList>
            <person name="Hatakeyama M."/>
            <person name="Aluri S."/>
            <person name="Balachadran M.T."/>
            <person name="Sivarajan S.R."/>
            <person name="Poveda L."/>
            <person name="Shimizu-Inatsugi R."/>
            <person name="Schlapbach R."/>
            <person name="Sreeman S.M."/>
            <person name="Shimizu K.K."/>
        </authorList>
    </citation>
    <scope>NUCLEOTIDE SEQUENCE</scope>
</reference>